<dbReference type="AlphaFoldDB" id="A0A1I7SVX4"/>
<sequence>MKPLLTIAFVSSLVLNAYGLGTLQAYAVKGILRCDGKPAAGVKVRLYDVDTLSIDDKLDEGVSDEDGNFRLEGSTTEVGNIDPKLNVYHHCGDTGGILEKCTKKVEVVLDKKYITKESDKAAQTFDAGEINLNAKYGNQGRDCIN</sequence>
<name>A0A1I7SVX4_BURXY</name>
<evidence type="ECO:0000256" key="5">
    <source>
        <dbReference type="SAM" id="SignalP"/>
    </source>
</evidence>
<dbReference type="Proteomes" id="UP000095284">
    <property type="component" value="Unplaced"/>
</dbReference>
<comment type="subcellular location">
    <subcellularLocation>
        <location evidence="1">Secreted</location>
    </subcellularLocation>
</comment>
<dbReference type="EMBL" id="CAJFDI010000002">
    <property type="protein sequence ID" value="CAD5215985.1"/>
    <property type="molecule type" value="Genomic_DNA"/>
</dbReference>
<keyword evidence="3" id="KW-0964">Secreted</keyword>
<keyword evidence="8" id="KW-1185">Reference proteome</keyword>
<evidence type="ECO:0000313" key="6">
    <source>
        <dbReference type="EMBL" id="CAD5215985.1"/>
    </source>
</evidence>
<feature type="signal peptide" evidence="5">
    <location>
        <begin position="1"/>
        <end position="19"/>
    </location>
</feature>
<dbReference type="Pfam" id="PF01060">
    <property type="entry name" value="TTR-52"/>
    <property type="match status" value="1"/>
</dbReference>
<comment type="similarity">
    <text evidence="2">Belongs to the nematode transthyretin-like family.</text>
</comment>
<dbReference type="Proteomes" id="UP000582659">
    <property type="component" value="Unassembled WGS sequence"/>
</dbReference>
<evidence type="ECO:0000313" key="9">
    <source>
        <dbReference type="WBParaSite" id="BXY_1720400.1"/>
    </source>
</evidence>
<protein>
    <submittedName>
        <fullName evidence="6">(pine wood nematode) hypothetical protein</fullName>
    </submittedName>
</protein>
<evidence type="ECO:0000256" key="4">
    <source>
        <dbReference type="ARBA" id="ARBA00022729"/>
    </source>
</evidence>
<reference evidence="9" key="1">
    <citation type="submission" date="2016-11" db="UniProtKB">
        <authorList>
            <consortium name="WormBaseParasite"/>
        </authorList>
    </citation>
    <scope>IDENTIFICATION</scope>
</reference>
<accession>A0A1I7SVX4</accession>
<dbReference type="InterPro" id="IPR001534">
    <property type="entry name" value="Transthyretin-like"/>
</dbReference>
<reference evidence="6" key="2">
    <citation type="submission" date="2020-09" db="EMBL/GenBank/DDBJ databases">
        <authorList>
            <person name="Kikuchi T."/>
        </authorList>
    </citation>
    <scope>NUCLEOTIDE SEQUENCE</scope>
    <source>
        <strain evidence="6">Ka4C1</strain>
    </source>
</reference>
<evidence type="ECO:0000313" key="7">
    <source>
        <dbReference type="Proteomes" id="UP000095284"/>
    </source>
</evidence>
<dbReference type="eggNOG" id="ENOG502S1IK">
    <property type="taxonomic scope" value="Eukaryota"/>
</dbReference>
<dbReference type="PANTHER" id="PTHR21700:SF24">
    <property type="entry name" value="TRANSTHYRETIN-LIKE FAMILY PROTEIN"/>
    <property type="match status" value="1"/>
</dbReference>
<dbReference type="Proteomes" id="UP000659654">
    <property type="component" value="Unassembled WGS sequence"/>
</dbReference>
<dbReference type="WBParaSite" id="BXY_1720400.1">
    <property type="protein sequence ID" value="BXY_1720400.1"/>
    <property type="gene ID" value="BXY_1720400"/>
</dbReference>
<dbReference type="OrthoDB" id="5849824at2759"/>
<gene>
    <name evidence="6" type="ORF">BXYJ_LOCUS4303</name>
</gene>
<dbReference type="SMR" id="A0A1I7SVX4"/>
<dbReference type="InterPro" id="IPR038479">
    <property type="entry name" value="Transthyretin-like_sf"/>
</dbReference>
<organism evidence="7 9">
    <name type="scientific">Bursaphelenchus xylophilus</name>
    <name type="common">Pinewood nematode worm</name>
    <name type="synonym">Aphelenchoides xylophilus</name>
    <dbReference type="NCBI Taxonomy" id="6326"/>
    <lineage>
        <taxon>Eukaryota</taxon>
        <taxon>Metazoa</taxon>
        <taxon>Ecdysozoa</taxon>
        <taxon>Nematoda</taxon>
        <taxon>Chromadorea</taxon>
        <taxon>Rhabditida</taxon>
        <taxon>Tylenchina</taxon>
        <taxon>Tylenchomorpha</taxon>
        <taxon>Aphelenchoidea</taxon>
        <taxon>Aphelenchoididae</taxon>
        <taxon>Bursaphelenchus</taxon>
    </lineage>
</organism>
<evidence type="ECO:0000256" key="3">
    <source>
        <dbReference type="ARBA" id="ARBA00022525"/>
    </source>
</evidence>
<dbReference type="GO" id="GO:0009986">
    <property type="term" value="C:cell surface"/>
    <property type="evidence" value="ECO:0007669"/>
    <property type="project" value="InterPro"/>
</dbReference>
<evidence type="ECO:0000256" key="1">
    <source>
        <dbReference type="ARBA" id="ARBA00004613"/>
    </source>
</evidence>
<dbReference type="Gene3D" id="2.60.40.3330">
    <property type="match status" value="1"/>
</dbReference>
<dbReference type="EMBL" id="CAJFCV020000002">
    <property type="protein sequence ID" value="CAG9098444.1"/>
    <property type="molecule type" value="Genomic_DNA"/>
</dbReference>
<dbReference type="PANTHER" id="PTHR21700">
    <property type="entry name" value="TRANSTHYRETIN-LIKE FAMILY PROTEIN-RELATED"/>
    <property type="match status" value="1"/>
</dbReference>
<dbReference type="GO" id="GO:0005576">
    <property type="term" value="C:extracellular region"/>
    <property type="evidence" value="ECO:0007669"/>
    <property type="project" value="UniProtKB-SubCell"/>
</dbReference>
<evidence type="ECO:0000313" key="8">
    <source>
        <dbReference type="Proteomes" id="UP000659654"/>
    </source>
</evidence>
<evidence type="ECO:0000256" key="2">
    <source>
        <dbReference type="ARBA" id="ARBA00010112"/>
    </source>
</evidence>
<proteinExistence type="inferred from homology"/>
<feature type="chain" id="PRO_5036022276" evidence="5">
    <location>
        <begin position="20"/>
        <end position="145"/>
    </location>
</feature>
<keyword evidence="4 5" id="KW-0732">Signal</keyword>